<organism evidence="1 2">
    <name type="scientific">Posidoniimonas polymericola</name>
    <dbReference type="NCBI Taxonomy" id="2528002"/>
    <lineage>
        <taxon>Bacteria</taxon>
        <taxon>Pseudomonadati</taxon>
        <taxon>Planctomycetota</taxon>
        <taxon>Planctomycetia</taxon>
        <taxon>Pirellulales</taxon>
        <taxon>Lacipirellulaceae</taxon>
        <taxon>Posidoniimonas</taxon>
    </lineage>
</organism>
<comment type="caution">
    <text evidence="1">The sequence shown here is derived from an EMBL/GenBank/DDBJ whole genome shotgun (WGS) entry which is preliminary data.</text>
</comment>
<sequence>MIRRSLPLQAKGSDEQPESWLMISQVEHARISWQLASAWRGLLPGAPQPVRDEVLAAILHHDEGWNQWAPDPHVDPKLGRPYGFTEMPPADAQQIWTHSIDACRSIGPLAGWMVASHFIVLQDKQDHDYSEWAPWLAVQHPRCDAWLAEWLAADRSHTERLANDCLVLLQAFDWLSLWLCCRAPYTDAEPHESLELGRAGGPISPVCFRTDSHRSSADEPRRVVVEPWPFWGETLLLEAATLLAPARKYASYQEVREASRAVPNGWLLCPE</sequence>
<dbReference type="OrthoDB" id="286277at2"/>
<keyword evidence="2" id="KW-1185">Reference proteome</keyword>
<accession>A0A5C5YUY1</accession>
<dbReference type="RefSeq" id="WP_146584923.1">
    <property type="nucleotide sequence ID" value="NZ_SJPO01000002.1"/>
</dbReference>
<protein>
    <recommendedName>
        <fullName evidence="3">DUF3891 domain-containing protein</fullName>
    </recommendedName>
</protein>
<dbReference type="Pfam" id="PF13030">
    <property type="entry name" value="DUF3891"/>
    <property type="match status" value="1"/>
</dbReference>
<dbReference type="AlphaFoldDB" id="A0A5C5YUY1"/>
<evidence type="ECO:0000313" key="1">
    <source>
        <dbReference type="EMBL" id="TWT78453.1"/>
    </source>
</evidence>
<dbReference type="EMBL" id="SJPO01000002">
    <property type="protein sequence ID" value="TWT78453.1"/>
    <property type="molecule type" value="Genomic_DNA"/>
</dbReference>
<name>A0A5C5YUY1_9BACT</name>
<dbReference type="Proteomes" id="UP000318478">
    <property type="component" value="Unassembled WGS sequence"/>
</dbReference>
<dbReference type="InterPro" id="IPR024992">
    <property type="entry name" value="DUF3891"/>
</dbReference>
<evidence type="ECO:0008006" key="3">
    <source>
        <dbReference type="Google" id="ProtNLM"/>
    </source>
</evidence>
<evidence type="ECO:0000313" key="2">
    <source>
        <dbReference type="Proteomes" id="UP000318478"/>
    </source>
</evidence>
<proteinExistence type="predicted"/>
<reference evidence="1 2" key="1">
    <citation type="submission" date="2019-02" db="EMBL/GenBank/DDBJ databases">
        <title>Deep-cultivation of Planctomycetes and their phenomic and genomic characterization uncovers novel biology.</title>
        <authorList>
            <person name="Wiegand S."/>
            <person name="Jogler M."/>
            <person name="Boedeker C."/>
            <person name="Pinto D."/>
            <person name="Vollmers J."/>
            <person name="Rivas-Marin E."/>
            <person name="Kohn T."/>
            <person name="Peeters S.H."/>
            <person name="Heuer A."/>
            <person name="Rast P."/>
            <person name="Oberbeckmann S."/>
            <person name="Bunk B."/>
            <person name="Jeske O."/>
            <person name="Meyerdierks A."/>
            <person name="Storesund J.E."/>
            <person name="Kallscheuer N."/>
            <person name="Luecker S."/>
            <person name="Lage O.M."/>
            <person name="Pohl T."/>
            <person name="Merkel B.J."/>
            <person name="Hornburger P."/>
            <person name="Mueller R.-W."/>
            <person name="Bruemmer F."/>
            <person name="Labrenz M."/>
            <person name="Spormann A.M."/>
            <person name="Op Den Camp H."/>
            <person name="Overmann J."/>
            <person name="Amann R."/>
            <person name="Jetten M.S.M."/>
            <person name="Mascher T."/>
            <person name="Medema M.H."/>
            <person name="Devos D.P."/>
            <person name="Kaster A.-K."/>
            <person name="Ovreas L."/>
            <person name="Rohde M."/>
            <person name="Galperin M.Y."/>
            <person name="Jogler C."/>
        </authorList>
    </citation>
    <scope>NUCLEOTIDE SEQUENCE [LARGE SCALE GENOMIC DNA]</scope>
    <source>
        <strain evidence="1 2">Pla123a</strain>
    </source>
</reference>
<gene>
    <name evidence="1" type="ORF">Pla123a_12450</name>
</gene>